<name>F3YWF2_DESAF</name>
<evidence type="ECO:0000256" key="4">
    <source>
        <dbReference type="ARBA" id="ARBA00011738"/>
    </source>
</evidence>
<evidence type="ECO:0000256" key="2">
    <source>
        <dbReference type="ARBA" id="ARBA00004746"/>
    </source>
</evidence>
<dbReference type="InterPro" id="IPR001917">
    <property type="entry name" value="Aminotrans_II_pyridoxalP_BS"/>
</dbReference>
<gene>
    <name evidence="14" type="ORF">Desaf_0990</name>
</gene>
<feature type="domain" description="Aminotransferase class I/classII large" evidence="13">
    <location>
        <begin position="38"/>
        <end position="377"/>
    </location>
</feature>
<dbReference type="InterPro" id="IPR004839">
    <property type="entry name" value="Aminotransferase_I/II_large"/>
</dbReference>
<dbReference type="eggNOG" id="COG0156">
    <property type="taxonomic scope" value="Bacteria"/>
</dbReference>
<dbReference type="Proteomes" id="UP000007844">
    <property type="component" value="Chromosome"/>
</dbReference>
<protein>
    <recommendedName>
        <fullName evidence="5">8-amino-7-oxononanoate synthase</fullName>
        <ecNumber evidence="5">2.3.1.47</ecNumber>
    </recommendedName>
    <alternativeName>
        <fullName evidence="9">7-keto-8-amino-pelargonic acid synthase</fullName>
    </alternativeName>
    <alternativeName>
        <fullName evidence="10">8-amino-7-ketopelargonate synthase</fullName>
    </alternativeName>
</protein>
<dbReference type="SUPFAM" id="SSF53383">
    <property type="entry name" value="PLP-dependent transferases"/>
    <property type="match status" value="1"/>
</dbReference>
<dbReference type="CDD" id="cd06454">
    <property type="entry name" value="KBL_like"/>
    <property type="match status" value="1"/>
</dbReference>
<evidence type="ECO:0000256" key="9">
    <source>
        <dbReference type="ARBA" id="ARBA00032610"/>
    </source>
</evidence>
<dbReference type="PROSITE" id="PS00599">
    <property type="entry name" value="AA_TRANSFER_CLASS_2"/>
    <property type="match status" value="1"/>
</dbReference>
<evidence type="ECO:0000256" key="8">
    <source>
        <dbReference type="ARBA" id="ARBA00022898"/>
    </source>
</evidence>
<evidence type="ECO:0000256" key="6">
    <source>
        <dbReference type="ARBA" id="ARBA00022679"/>
    </source>
</evidence>
<dbReference type="RefSeq" id="WP_014259153.1">
    <property type="nucleotide sequence ID" value="NC_016629.1"/>
</dbReference>
<dbReference type="EMBL" id="CP003221">
    <property type="protein sequence ID" value="EGJ49338.1"/>
    <property type="molecule type" value="Genomic_DNA"/>
</dbReference>
<dbReference type="Gene3D" id="3.90.1150.10">
    <property type="entry name" value="Aspartate Aminotransferase, domain 1"/>
    <property type="match status" value="1"/>
</dbReference>
<accession>F3YWF2</accession>
<comment type="cofactor">
    <cofactor evidence="1 12">
        <name>pyridoxal 5'-phosphate</name>
        <dbReference type="ChEBI" id="CHEBI:597326"/>
    </cofactor>
</comment>
<dbReference type="GO" id="GO:0030170">
    <property type="term" value="F:pyridoxal phosphate binding"/>
    <property type="evidence" value="ECO:0007669"/>
    <property type="project" value="InterPro"/>
</dbReference>
<dbReference type="InterPro" id="IPR015421">
    <property type="entry name" value="PyrdxlP-dep_Trfase_major"/>
</dbReference>
<dbReference type="KEGG" id="daf:Desaf_0990"/>
<comment type="pathway">
    <text evidence="2">Cofactor biosynthesis; biotin biosynthesis.</text>
</comment>
<dbReference type="Gene3D" id="3.40.640.10">
    <property type="entry name" value="Type I PLP-dependent aspartate aminotransferase-like (Major domain)"/>
    <property type="match status" value="1"/>
</dbReference>
<dbReference type="AlphaFoldDB" id="F3YWF2"/>
<organism evidence="14 15">
    <name type="scientific">Desulfocurvibacter africanus subsp. africanus str. Walvis Bay</name>
    <dbReference type="NCBI Taxonomy" id="690850"/>
    <lineage>
        <taxon>Bacteria</taxon>
        <taxon>Pseudomonadati</taxon>
        <taxon>Thermodesulfobacteriota</taxon>
        <taxon>Desulfovibrionia</taxon>
        <taxon>Desulfovibrionales</taxon>
        <taxon>Desulfovibrionaceae</taxon>
        <taxon>Desulfocurvibacter</taxon>
    </lineage>
</organism>
<dbReference type="InterPro" id="IPR015422">
    <property type="entry name" value="PyrdxlP-dep_Trfase_small"/>
</dbReference>
<comment type="subunit">
    <text evidence="4">Homodimer.</text>
</comment>
<sequence>MDSFLLELAQLKSEGLFRRTEAWPQAGGRIELPDGRTLLSFSSNDYLGLACDPHVKHRAIQAIERWGCGGTSSRLMCGTLELHEELESALASLVGGEAALVFSSGFGMNVGVVSALAGREDIVFADRLSHASLIDGARLSGATVKRFAHNDTAALARLLETTPCRGRRVIVTESVFSMDGDLAPLEALRALAAQHEAILLVDEAHSIGIWGRGGGVCKALGETARPDFTAATLGKALGTLGGFIVSSTVGREFLVNRARSFIFATALPPACAGAALGAIERLTQDPAMGERLLERARAFHGLLLAEGLQLPEFHSQILPVHVGENTAALELARCLRERGLLATAVRPPTVPRGTARLRLSVTLAHELSDLQWAAARIGQAAREMRLA</sequence>
<dbReference type="EC" id="2.3.1.47" evidence="5"/>
<comment type="similarity">
    <text evidence="3">Belongs to the class-II pyridoxal-phosphate-dependent aminotransferase family. BioF subfamily.</text>
</comment>
<keyword evidence="6" id="KW-0808">Transferase</keyword>
<dbReference type="STRING" id="690850.Desaf_0990"/>
<proteinExistence type="inferred from homology"/>
<dbReference type="GO" id="GO:0008710">
    <property type="term" value="F:8-amino-7-oxononanoate synthase activity"/>
    <property type="evidence" value="ECO:0007669"/>
    <property type="project" value="UniProtKB-EC"/>
</dbReference>
<evidence type="ECO:0000256" key="3">
    <source>
        <dbReference type="ARBA" id="ARBA00010008"/>
    </source>
</evidence>
<evidence type="ECO:0000256" key="12">
    <source>
        <dbReference type="RuleBase" id="RU003693"/>
    </source>
</evidence>
<keyword evidence="7" id="KW-0093">Biotin biosynthesis</keyword>
<evidence type="ECO:0000256" key="10">
    <source>
        <dbReference type="ARBA" id="ARBA00033381"/>
    </source>
</evidence>
<dbReference type="InterPro" id="IPR050087">
    <property type="entry name" value="AON_synthase_class-II"/>
</dbReference>
<keyword evidence="15" id="KW-1185">Reference proteome</keyword>
<dbReference type="PANTHER" id="PTHR13693">
    <property type="entry name" value="CLASS II AMINOTRANSFERASE/8-AMINO-7-OXONONANOATE SYNTHASE"/>
    <property type="match status" value="1"/>
</dbReference>
<dbReference type="GO" id="GO:0009102">
    <property type="term" value="P:biotin biosynthetic process"/>
    <property type="evidence" value="ECO:0007669"/>
    <property type="project" value="UniProtKB-KW"/>
</dbReference>
<evidence type="ECO:0000313" key="14">
    <source>
        <dbReference type="EMBL" id="EGJ49338.1"/>
    </source>
</evidence>
<keyword evidence="8 12" id="KW-0663">Pyridoxal phosphate</keyword>
<dbReference type="HOGENOM" id="CLU_015846_11_2_7"/>
<dbReference type="Pfam" id="PF00155">
    <property type="entry name" value="Aminotran_1_2"/>
    <property type="match status" value="1"/>
</dbReference>
<evidence type="ECO:0000256" key="11">
    <source>
        <dbReference type="ARBA" id="ARBA00047715"/>
    </source>
</evidence>
<reference evidence="14 15" key="1">
    <citation type="journal article" date="2011" name="J. Bacteriol.">
        <title>Genome sequence of the mercury-methylating and pleomorphic Desulfovibrio africanus Strain Walvis Bay.</title>
        <authorList>
            <person name="Brown S.D."/>
            <person name="Wall J.D."/>
            <person name="Kucken A.M."/>
            <person name="Gilmour C.C."/>
            <person name="Podar M."/>
            <person name="Brandt C.C."/>
            <person name="Teshima H."/>
            <person name="Detter J.C."/>
            <person name="Han C.S."/>
            <person name="Land M.L."/>
            <person name="Lucas S."/>
            <person name="Han J."/>
            <person name="Pennacchio L."/>
            <person name="Nolan M."/>
            <person name="Pitluck S."/>
            <person name="Woyke T."/>
            <person name="Goodwin L."/>
            <person name="Palumbo A.V."/>
            <person name="Elias D.A."/>
        </authorList>
    </citation>
    <scope>NUCLEOTIDE SEQUENCE [LARGE SCALE GENOMIC DNA]</scope>
    <source>
        <strain evidence="14 15">Walvis Bay</strain>
    </source>
</reference>
<comment type="catalytic activity">
    <reaction evidence="11">
        <text>6-carboxyhexanoyl-[ACP] + L-alanine + H(+) = (8S)-8-amino-7-oxononanoate + holo-[ACP] + CO2</text>
        <dbReference type="Rhea" id="RHEA:42288"/>
        <dbReference type="Rhea" id="RHEA-COMP:9685"/>
        <dbReference type="Rhea" id="RHEA-COMP:9955"/>
        <dbReference type="ChEBI" id="CHEBI:15378"/>
        <dbReference type="ChEBI" id="CHEBI:16526"/>
        <dbReference type="ChEBI" id="CHEBI:57972"/>
        <dbReference type="ChEBI" id="CHEBI:64479"/>
        <dbReference type="ChEBI" id="CHEBI:78846"/>
        <dbReference type="ChEBI" id="CHEBI:149468"/>
        <dbReference type="EC" id="2.3.1.47"/>
    </reaction>
</comment>
<evidence type="ECO:0000313" key="15">
    <source>
        <dbReference type="Proteomes" id="UP000007844"/>
    </source>
</evidence>
<evidence type="ECO:0000256" key="5">
    <source>
        <dbReference type="ARBA" id="ARBA00013187"/>
    </source>
</evidence>
<evidence type="ECO:0000259" key="13">
    <source>
        <dbReference type="Pfam" id="PF00155"/>
    </source>
</evidence>
<evidence type="ECO:0000256" key="7">
    <source>
        <dbReference type="ARBA" id="ARBA00022756"/>
    </source>
</evidence>
<dbReference type="InterPro" id="IPR015424">
    <property type="entry name" value="PyrdxlP-dep_Trfase"/>
</dbReference>
<dbReference type="PANTHER" id="PTHR13693:SF100">
    <property type="entry name" value="8-AMINO-7-OXONONANOATE SYNTHASE"/>
    <property type="match status" value="1"/>
</dbReference>
<evidence type="ECO:0000256" key="1">
    <source>
        <dbReference type="ARBA" id="ARBA00001933"/>
    </source>
</evidence>